<dbReference type="InterPro" id="IPR009030">
    <property type="entry name" value="Growth_fac_rcpt_cys_sf"/>
</dbReference>
<proteinExistence type="predicted"/>
<sequence>MRRMRIQYSQIHSDYQLSAGRCFYSPNLNGLDCCAQFNSSGVCVACAKGLYVSPASGLCEDKKIEGCLVKNNGACSVCASDFDLVGSVCVRTVAGCTAYDQYLNCIACNNSCTIAQGVCVPVLTVTAVPNCKNLGEYGCAECNSGWTAVGNGSCVPTPVGCLVMGSNGNCLTCQSPYFQLQNGQCAFVGCLQASGNACTQCNSALGFSLTNGVCYIPNCLYFTTAGCSTCTGGLIAGSWGCKNTTEKVCLICKINEYLGSDGQCRTKNVHCTKYQNGVCVSCCDTFYLDSSNNCQQQQFGCVYSNGVCSSCLSPFTFSNGICSIGGCLTYNAQGCTSCDSRLTLSNAICTIPF</sequence>
<dbReference type="InParanoid" id="E9I6R2"/>
<feature type="non-terminal residue" evidence="1">
    <location>
        <position position="353"/>
    </location>
</feature>
<protein>
    <submittedName>
        <fullName evidence="1">Uncharacterized protein</fullName>
    </submittedName>
</protein>
<name>E9I6R2_DAPPU</name>
<reference evidence="1 2" key="1">
    <citation type="journal article" date="2011" name="Science">
        <title>The ecoresponsive genome of Daphnia pulex.</title>
        <authorList>
            <person name="Colbourne J.K."/>
            <person name="Pfrender M.E."/>
            <person name="Gilbert D."/>
            <person name="Thomas W.K."/>
            <person name="Tucker A."/>
            <person name="Oakley T.H."/>
            <person name="Tokishita S."/>
            <person name="Aerts A."/>
            <person name="Arnold G.J."/>
            <person name="Basu M.K."/>
            <person name="Bauer D.J."/>
            <person name="Caceres C.E."/>
            <person name="Carmel L."/>
            <person name="Casola C."/>
            <person name="Choi J.H."/>
            <person name="Detter J.C."/>
            <person name="Dong Q."/>
            <person name="Dusheyko S."/>
            <person name="Eads B.D."/>
            <person name="Frohlich T."/>
            <person name="Geiler-Samerotte K.A."/>
            <person name="Gerlach D."/>
            <person name="Hatcher P."/>
            <person name="Jogdeo S."/>
            <person name="Krijgsveld J."/>
            <person name="Kriventseva E.V."/>
            <person name="Kultz D."/>
            <person name="Laforsch C."/>
            <person name="Lindquist E."/>
            <person name="Lopez J."/>
            <person name="Manak J.R."/>
            <person name="Muller J."/>
            <person name="Pangilinan J."/>
            <person name="Patwardhan R.P."/>
            <person name="Pitluck S."/>
            <person name="Pritham E.J."/>
            <person name="Rechtsteiner A."/>
            <person name="Rho M."/>
            <person name="Rogozin I.B."/>
            <person name="Sakarya O."/>
            <person name="Salamov A."/>
            <person name="Schaack S."/>
            <person name="Shapiro H."/>
            <person name="Shiga Y."/>
            <person name="Skalitzky C."/>
            <person name="Smith Z."/>
            <person name="Souvorov A."/>
            <person name="Sung W."/>
            <person name="Tang Z."/>
            <person name="Tsuchiya D."/>
            <person name="Tu H."/>
            <person name="Vos H."/>
            <person name="Wang M."/>
            <person name="Wolf Y.I."/>
            <person name="Yamagata H."/>
            <person name="Yamada T."/>
            <person name="Ye Y."/>
            <person name="Shaw J.R."/>
            <person name="Andrews J."/>
            <person name="Crease T.J."/>
            <person name="Tang H."/>
            <person name="Lucas S.M."/>
            <person name="Robertson H.M."/>
            <person name="Bork P."/>
            <person name="Koonin E.V."/>
            <person name="Zdobnov E.M."/>
            <person name="Grigoriev I.V."/>
            <person name="Lynch M."/>
            <person name="Boore J.L."/>
        </authorList>
    </citation>
    <scope>NUCLEOTIDE SEQUENCE [LARGE SCALE GENOMIC DNA]</scope>
</reference>
<evidence type="ECO:0000313" key="2">
    <source>
        <dbReference type="Proteomes" id="UP000000305"/>
    </source>
</evidence>
<dbReference type="HOGENOM" id="CLU_786601_0_0_1"/>
<evidence type="ECO:0000313" key="1">
    <source>
        <dbReference type="EMBL" id="EFX60318.1"/>
    </source>
</evidence>
<organism evidence="1 2">
    <name type="scientific">Daphnia pulex</name>
    <name type="common">Water flea</name>
    <dbReference type="NCBI Taxonomy" id="6669"/>
    <lineage>
        <taxon>Eukaryota</taxon>
        <taxon>Metazoa</taxon>
        <taxon>Ecdysozoa</taxon>
        <taxon>Arthropoda</taxon>
        <taxon>Crustacea</taxon>
        <taxon>Branchiopoda</taxon>
        <taxon>Diplostraca</taxon>
        <taxon>Cladocera</taxon>
        <taxon>Anomopoda</taxon>
        <taxon>Daphniidae</taxon>
        <taxon>Daphnia</taxon>
    </lineage>
</organism>
<dbReference type="AlphaFoldDB" id="E9I6R2"/>
<dbReference type="Proteomes" id="UP000000305">
    <property type="component" value="Unassembled WGS sequence"/>
</dbReference>
<dbReference type="EMBL" id="GL736640">
    <property type="protein sequence ID" value="EFX60318.1"/>
    <property type="molecule type" value="Genomic_DNA"/>
</dbReference>
<dbReference type="KEGG" id="dpx:DAPPUDRAFT_343418"/>
<dbReference type="SUPFAM" id="SSF57184">
    <property type="entry name" value="Growth factor receptor domain"/>
    <property type="match status" value="1"/>
</dbReference>
<keyword evidence="2" id="KW-1185">Reference proteome</keyword>
<accession>E9I6R2</accession>
<gene>
    <name evidence="1" type="ORF">DAPPUDRAFT_343418</name>
</gene>